<evidence type="ECO:0000256" key="4">
    <source>
        <dbReference type="ARBA" id="ARBA00023242"/>
    </source>
</evidence>
<gene>
    <name evidence="10" type="ORF">QVD17_37704</name>
</gene>
<feature type="region of interest" description="Disordered" evidence="7">
    <location>
        <begin position="452"/>
        <end position="471"/>
    </location>
</feature>
<evidence type="ECO:0000256" key="3">
    <source>
        <dbReference type="ARBA" id="ARBA00023163"/>
    </source>
</evidence>
<dbReference type="CDD" id="cd16872">
    <property type="entry name" value="ARID_HMGB9-like"/>
    <property type="match status" value="1"/>
</dbReference>
<feature type="compositionally biased region" description="Gly residues" evidence="7">
    <location>
        <begin position="1"/>
        <end position="10"/>
    </location>
</feature>
<feature type="compositionally biased region" description="Acidic residues" evidence="7">
    <location>
        <begin position="396"/>
        <end position="414"/>
    </location>
</feature>
<dbReference type="PANTHER" id="PTHR46691:SF3">
    <property type="entry name" value="HIGH MOBILITY GROUP B PROTEIN 15"/>
    <property type="match status" value="1"/>
</dbReference>
<dbReference type="SUPFAM" id="SSF46774">
    <property type="entry name" value="ARID-like"/>
    <property type="match status" value="1"/>
</dbReference>
<evidence type="ECO:0000256" key="6">
    <source>
        <dbReference type="PROSITE-ProRule" id="PRU00267"/>
    </source>
</evidence>
<feature type="domain" description="HMG box" evidence="8">
    <location>
        <begin position="284"/>
        <end position="351"/>
    </location>
</feature>
<evidence type="ECO:0000256" key="5">
    <source>
        <dbReference type="ARBA" id="ARBA00054600"/>
    </source>
</evidence>
<dbReference type="Gene3D" id="1.10.150.60">
    <property type="entry name" value="ARID DNA-binding domain"/>
    <property type="match status" value="1"/>
</dbReference>
<dbReference type="SUPFAM" id="SSF47095">
    <property type="entry name" value="HMG-box"/>
    <property type="match status" value="1"/>
</dbReference>
<accession>A0AAD8JUP5</accession>
<dbReference type="InterPro" id="IPR045303">
    <property type="entry name" value="ARID_HMGB9-like"/>
</dbReference>
<keyword evidence="3" id="KW-0804">Transcription</keyword>
<name>A0AAD8JUP5_TARER</name>
<reference evidence="10" key="1">
    <citation type="journal article" date="2023" name="bioRxiv">
        <title>Improved chromosome-level genome assembly for marigold (Tagetes erecta).</title>
        <authorList>
            <person name="Jiang F."/>
            <person name="Yuan L."/>
            <person name="Wang S."/>
            <person name="Wang H."/>
            <person name="Xu D."/>
            <person name="Wang A."/>
            <person name="Fan W."/>
        </authorList>
    </citation>
    <scope>NUCLEOTIDE SEQUENCE</scope>
    <source>
        <strain evidence="10">WSJ</strain>
        <tissue evidence="10">Leaf</tissue>
    </source>
</reference>
<comment type="caution">
    <text evidence="10">The sequence shown here is derived from an EMBL/GenBank/DDBJ whole genome shotgun (WGS) entry which is preliminary data.</text>
</comment>
<proteinExistence type="predicted"/>
<dbReference type="InterPro" id="IPR036431">
    <property type="entry name" value="ARID_dom_sf"/>
</dbReference>
<evidence type="ECO:0000259" key="9">
    <source>
        <dbReference type="PROSITE" id="PS51011"/>
    </source>
</evidence>
<dbReference type="EMBL" id="JAUHHV010000010">
    <property type="protein sequence ID" value="KAK1411159.1"/>
    <property type="molecule type" value="Genomic_DNA"/>
</dbReference>
<evidence type="ECO:0000259" key="8">
    <source>
        <dbReference type="PROSITE" id="PS50118"/>
    </source>
</evidence>
<keyword evidence="11" id="KW-1185">Reference proteome</keyword>
<dbReference type="Gene3D" id="1.10.30.10">
    <property type="entry name" value="High mobility group box domain"/>
    <property type="match status" value="1"/>
</dbReference>
<feature type="region of interest" description="Disordered" evidence="7">
    <location>
        <begin position="377"/>
        <end position="417"/>
    </location>
</feature>
<dbReference type="Pfam" id="PF00505">
    <property type="entry name" value="HMG_box"/>
    <property type="match status" value="1"/>
</dbReference>
<evidence type="ECO:0000256" key="7">
    <source>
        <dbReference type="SAM" id="MobiDB-lite"/>
    </source>
</evidence>
<dbReference type="SMART" id="SM00501">
    <property type="entry name" value="BRIGHT"/>
    <property type="match status" value="1"/>
</dbReference>
<evidence type="ECO:0000256" key="1">
    <source>
        <dbReference type="ARBA" id="ARBA00023015"/>
    </source>
</evidence>
<feature type="region of interest" description="Disordered" evidence="7">
    <location>
        <begin position="267"/>
        <end position="291"/>
    </location>
</feature>
<keyword evidence="4 6" id="KW-0539">Nucleus</keyword>
<dbReference type="SMART" id="SM01014">
    <property type="entry name" value="ARID"/>
    <property type="match status" value="1"/>
</dbReference>
<evidence type="ECO:0000313" key="11">
    <source>
        <dbReference type="Proteomes" id="UP001229421"/>
    </source>
</evidence>
<comment type="function">
    <text evidence="5">Binds preferentially DNA with A/T-rich content.</text>
</comment>
<dbReference type="InterPro" id="IPR001606">
    <property type="entry name" value="ARID_dom"/>
</dbReference>
<dbReference type="PANTHER" id="PTHR46691">
    <property type="entry name" value="HIGH MOBILITY GROUP B PROTEIN 9"/>
    <property type="match status" value="1"/>
</dbReference>
<feature type="domain" description="ARID" evidence="9">
    <location>
        <begin position="50"/>
        <end position="141"/>
    </location>
</feature>
<dbReference type="Pfam" id="PF01388">
    <property type="entry name" value="ARID"/>
    <property type="match status" value="1"/>
</dbReference>
<feature type="region of interest" description="Disordered" evidence="7">
    <location>
        <begin position="1"/>
        <end position="26"/>
    </location>
</feature>
<dbReference type="GO" id="GO:0005634">
    <property type="term" value="C:nucleus"/>
    <property type="evidence" value="ECO:0007669"/>
    <property type="project" value="UniProtKB-UniRule"/>
</dbReference>
<protein>
    <submittedName>
        <fullName evidence="10">Uncharacterized protein</fullName>
    </submittedName>
</protein>
<keyword evidence="1" id="KW-0805">Transcription regulation</keyword>
<feature type="compositionally biased region" description="Polar residues" evidence="7">
    <location>
        <begin position="377"/>
        <end position="393"/>
    </location>
</feature>
<dbReference type="Proteomes" id="UP001229421">
    <property type="component" value="Unassembled WGS sequence"/>
</dbReference>
<evidence type="ECO:0000256" key="2">
    <source>
        <dbReference type="ARBA" id="ARBA00023125"/>
    </source>
</evidence>
<sequence>MEEGGGGDGGSRVAMAASSSTENKKSVPISDKSMQYYLYPPPIAQFEDVIANPKLFMDVLGKFHAAMGTKFKIPIVGGRDLDLHRLFMEVTSRGGIKKVLEEKKWREVTNGFNFPPSATNASFILRKYYMSLVHHFEQVYYFKAKAWTPVPTDTWQSTKTVLTSTSGMNIPMFALPEIEESSVKRQRMNAEEESLPRGSAESSIGLPVTGVLDGKFESGYLCTVRIGGEQLQGVLYQTVQSSLYNIPNHEVQVNMDATQGLTMVRCRRRRRKKSEIRKRDPAQPKPNRSGYNFFFSEHHARLKLLQTGKDKAISRMVGEEWNKLTEAEKAVYQEKAVKDKERYRNEMEIYRGGIEKGRVLTTSMCLPQQYFMMDTNMENNGGNSRTFQENEPNSEYCDDDDDDDDNSSFEGEEETTCKDQHLEMGAENVEIDHKRSFNIGDDHMVFLDESGQQKSMSVQGNEPLVVNMYPK</sequence>
<dbReference type="GO" id="GO:0003677">
    <property type="term" value="F:DNA binding"/>
    <property type="evidence" value="ECO:0007669"/>
    <property type="project" value="UniProtKB-UniRule"/>
</dbReference>
<dbReference type="AlphaFoldDB" id="A0AAD8JUP5"/>
<dbReference type="PROSITE" id="PS50118">
    <property type="entry name" value="HMG_BOX_2"/>
    <property type="match status" value="1"/>
</dbReference>
<feature type="DNA-binding region" description="HMG box" evidence="6">
    <location>
        <begin position="284"/>
        <end position="351"/>
    </location>
</feature>
<dbReference type="InterPro" id="IPR009071">
    <property type="entry name" value="HMG_box_dom"/>
</dbReference>
<organism evidence="10 11">
    <name type="scientific">Tagetes erecta</name>
    <name type="common">African marigold</name>
    <dbReference type="NCBI Taxonomy" id="13708"/>
    <lineage>
        <taxon>Eukaryota</taxon>
        <taxon>Viridiplantae</taxon>
        <taxon>Streptophyta</taxon>
        <taxon>Embryophyta</taxon>
        <taxon>Tracheophyta</taxon>
        <taxon>Spermatophyta</taxon>
        <taxon>Magnoliopsida</taxon>
        <taxon>eudicotyledons</taxon>
        <taxon>Gunneridae</taxon>
        <taxon>Pentapetalae</taxon>
        <taxon>asterids</taxon>
        <taxon>campanulids</taxon>
        <taxon>Asterales</taxon>
        <taxon>Asteraceae</taxon>
        <taxon>Asteroideae</taxon>
        <taxon>Heliantheae alliance</taxon>
        <taxon>Tageteae</taxon>
        <taxon>Tagetes</taxon>
    </lineage>
</organism>
<evidence type="ECO:0000313" key="10">
    <source>
        <dbReference type="EMBL" id="KAK1411159.1"/>
    </source>
</evidence>
<dbReference type="InterPro" id="IPR036910">
    <property type="entry name" value="HMG_box_dom_sf"/>
</dbReference>
<dbReference type="SMART" id="SM00398">
    <property type="entry name" value="HMG"/>
    <property type="match status" value="1"/>
</dbReference>
<feature type="compositionally biased region" description="Basic residues" evidence="7">
    <location>
        <begin position="267"/>
        <end position="276"/>
    </location>
</feature>
<dbReference type="CDD" id="cd22009">
    <property type="entry name" value="HMG-box_AtHMGB9-like"/>
    <property type="match status" value="1"/>
</dbReference>
<dbReference type="PROSITE" id="PS51011">
    <property type="entry name" value="ARID"/>
    <property type="match status" value="1"/>
</dbReference>
<keyword evidence="2 6" id="KW-0238">DNA-binding</keyword>
<dbReference type="FunFam" id="1.10.150.60:FF:000022">
    <property type="entry name" value="High mobility group B protein 15"/>
    <property type="match status" value="1"/>
</dbReference>